<dbReference type="EMBL" id="DQ834383">
    <property type="protein sequence ID" value="ABG82172.1"/>
    <property type="molecule type" value="Genomic_DNA"/>
</dbReference>
<dbReference type="PROSITE" id="PS51085">
    <property type="entry name" value="2FE2S_FER_2"/>
    <property type="match status" value="1"/>
</dbReference>
<dbReference type="SUPFAM" id="SSF54292">
    <property type="entry name" value="2Fe-2S ferredoxin-like"/>
    <property type="match status" value="1"/>
</dbReference>
<dbReference type="Pfam" id="PF00111">
    <property type="entry name" value="Fer2"/>
    <property type="match status" value="1"/>
</dbReference>
<dbReference type="InterPro" id="IPR006058">
    <property type="entry name" value="2Fe2S_fd_BS"/>
</dbReference>
<evidence type="ECO:0000259" key="1">
    <source>
        <dbReference type="PROSITE" id="PS51085"/>
    </source>
</evidence>
<dbReference type="CDD" id="cd00207">
    <property type="entry name" value="fer2"/>
    <property type="match status" value="1"/>
</dbReference>
<dbReference type="PROSITE" id="PS00197">
    <property type="entry name" value="2FE2S_FER_1"/>
    <property type="match status" value="1"/>
</dbReference>
<feature type="domain" description="2Fe-2S ferredoxin-type" evidence="1">
    <location>
        <begin position="8"/>
        <end position="102"/>
    </location>
</feature>
<name>Q0PHL6_9RALS</name>
<dbReference type="Gene3D" id="3.10.20.30">
    <property type="match status" value="1"/>
</dbReference>
<reference evidence="2" key="1">
    <citation type="submission" date="2006-06" db="EMBL/GenBank/DDBJ databases">
        <title>Nucleotide sequence and functional analysis of the btx operon for catabolism of BTEX compounds in Ralstonia sp. strain PHS1.</title>
        <authorList>
            <person name="Lee S.K."/>
            <person name="Lee S.B."/>
        </authorList>
    </citation>
    <scope>NUCLEOTIDE SEQUENCE</scope>
    <source>
        <strain evidence="2">PHS1</strain>
    </source>
</reference>
<evidence type="ECO:0000313" key="2">
    <source>
        <dbReference type="EMBL" id="ABG82172.1"/>
    </source>
</evidence>
<dbReference type="AlphaFoldDB" id="Q0PHL6"/>
<accession>Q0PHL6</accession>
<dbReference type="InterPro" id="IPR001041">
    <property type="entry name" value="2Fe-2S_ferredoxin-type"/>
</dbReference>
<dbReference type="InterPro" id="IPR012675">
    <property type="entry name" value="Beta-grasp_dom_sf"/>
</dbReference>
<gene>
    <name evidence="2" type="primary">btxG</name>
</gene>
<proteinExistence type="predicted"/>
<dbReference type="InterPro" id="IPR036010">
    <property type="entry name" value="2Fe-2S_ferredoxin-like_sf"/>
</dbReference>
<organism evidence="2">
    <name type="scientific">Ralstonia sp. PHS1</name>
    <dbReference type="NCBI Taxonomy" id="119276"/>
    <lineage>
        <taxon>Bacteria</taxon>
        <taxon>Pseudomonadati</taxon>
        <taxon>Pseudomonadota</taxon>
        <taxon>Betaproteobacteria</taxon>
        <taxon>Burkholderiales</taxon>
        <taxon>Burkholderiaceae</taxon>
        <taxon>Ralstonia</taxon>
    </lineage>
</organism>
<dbReference type="GO" id="GO:0051537">
    <property type="term" value="F:2 iron, 2 sulfur cluster binding"/>
    <property type="evidence" value="ECO:0007669"/>
    <property type="project" value="InterPro"/>
</dbReference>
<protein>
    <submittedName>
        <fullName evidence="2">BtxG</fullName>
    </submittedName>
</protein>
<sequence>MIVTTQDGKVNVTVKQTGERFSCALGESLLSGMARLGRRGIPVGCLSGGCGVCKVAVCRGSVRKTGAMSRAHISEAEEAQGVVLACRAAPTDDVELEVVGKMQKPFFKGLSFQVAQDSTK</sequence>